<evidence type="ECO:0000313" key="2">
    <source>
        <dbReference type="EMBL" id="CAB5226280.1"/>
    </source>
</evidence>
<evidence type="ECO:0000256" key="1">
    <source>
        <dbReference type="SAM" id="MobiDB-lite"/>
    </source>
</evidence>
<name>A0A6J7X610_9CAUD</name>
<protein>
    <submittedName>
        <fullName evidence="2">Uncharacterized protein</fullName>
    </submittedName>
</protein>
<organism evidence="2">
    <name type="scientific">uncultured Caudovirales phage</name>
    <dbReference type="NCBI Taxonomy" id="2100421"/>
    <lineage>
        <taxon>Viruses</taxon>
        <taxon>Duplodnaviria</taxon>
        <taxon>Heunggongvirae</taxon>
        <taxon>Uroviricota</taxon>
        <taxon>Caudoviricetes</taxon>
        <taxon>Peduoviridae</taxon>
        <taxon>Maltschvirus</taxon>
        <taxon>Maltschvirus maltsch</taxon>
    </lineage>
</organism>
<sequence length="164" mass="18583">MSNTTPTIKAKIAKAVYNGITDTVIKASTHPVFCKLNLHNSSILKKINNKAFVAYKLAYHTDELVKAPYDQGGETDIENALLAIQSLVRGGRYSDNREFTFSRIDYLVNEGLSALYDQAHQDWLQRIQNAIHSVKFQRVTSNVKKKTGPLRDKKGRFTKAKKRK</sequence>
<accession>A0A6J7X610</accession>
<gene>
    <name evidence="2" type="ORF">UFOVP760_59</name>
</gene>
<feature type="region of interest" description="Disordered" evidence="1">
    <location>
        <begin position="145"/>
        <end position="164"/>
    </location>
</feature>
<dbReference type="EMBL" id="LR798360">
    <property type="protein sequence ID" value="CAB5226280.1"/>
    <property type="molecule type" value="Genomic_DNA"/>
</dbReference>
<proteinExistence type="predicted"/>
<reference evidence="2" key="1">
    <citation type="submission" date="2020-05" db="EMBL/GenBank/DDBJ databases">
        <authorList>
            <person name="Chiriac C."/>
            <person name="Salcher M."/>
            <person name="Ghai R."/>
            <person name="Kavagutti S V."/>
        </authorList>
    </citation>
    <scope>NUCLEOTIDE SEQUENCE</scope>
</reference>